<dbReference type="SUPFAM" id="SSF47203">
    <property type="entry name" value="Acyl-CoA dehydrogenase C-terminal domain-like"/>
    <property type="match status" value="1"/>
</dbReference>
<sequence>MPLACLALSEPHGSANFMEAGGPGLKTTAALENGEWIVNGEKIWSTSIAGWNKRGPDLICLVCRDSSVDHAEAKSPAESLLILTVPNNLLNADNFVIRSYPRTAGLTATCGPLVILKDLRIPDRPEYVLARGGQAAVSLLEVSKRGSAVAAAMGLGVLRRAIKEAAAFVSSEKRGGKTNRKVVQTEAAVTMLAQLRMRSAVTEALVNSAATKIDGNDPGAREAALQAKVQASEEAIQCVLEASRLVGVTSYDQNKSILSDLLLDAMGLPLIGGSNTMIRKTLATLAA</sequence>
<keyword evidence="3" id="KW-0274">FAD</keyword>
<comment type="caution">
    <text evidence="5">The sequence shown here is derived from an EMBL/GenBank/DDBJ whole genome shotgun (WGS) entry which is preliminary data.</text>
</comment>
<evidence type="ECO:0000259" key="4">
    <source>
        <dbReference type="Pfam" id="PF00441"/>
    </source>
</evidence>
<dbReference type="EMBL" id="ML996086">
    <property type="protein sequence ID" value="KAF2152774.1"/>
    <property type="molecule type" value="Genomic_DNA"/>
</dbReference>
<gene>
    <name evidence="5" type="ORF">K461DRAFT_321735</name>
</gene>
<dbReference type="InterPro" id="IPR009100">
    <property type="entry name" value="AcylCoA_DH/oxidase_NM_dom_sf"/>
</dbReference>
<evidence type="ECO:0000256" key="3">
    <source>
        <dbReference type="ARBA" id="ARBA00022827"/>
    </source>
</evidence>
<evidence type="ECO:0000313" key="5">
    <source>
        <dbReference type="EMBL" id="KAF2152774.1"/>
    </source>
</evidence>
<evidence type="ECO:0000256" key="1">
    <source>
        <dbReference type="ARBA" id="ARBA00009347"/>
    </source>
</evidence>
<dbReference type="InterPro" id="IPR009075">
    <property type="entry name" value="AcylCo_DH/oxidase_C"/>
</dbReference>
<keyword evidence="2" id="KW-0285">Flavoprotein</keyword>
<dbReference type="PANTHER" id="PTHR43884">
    <property type="entry name" value="ACYL-COA DEHYDROGENASE"/>
    <property type="match status" value="1"/>
</dbReference>
<dbReference type="GO" id="GO:0033539">
    <property type="term" value="P:fatty acid beta-oxidation using acyl-CoA dehydrogenase"/>
    <property type="evidence" value="ECO:0007669"/>
    <property type="project" value="TreeGrafter"/>
</dbReference>
<dbReference type="InterPro" id="IPR046373">
    <property type="entry name" value="Acyl-CoA_Oxase/DH_mid-dom_sf"/>
</dbReference>
<dbReference type="GO" id="GO:0046359">
    <property type="term" value="P:butyrate catabolic process"/>
    <property type="evidence" value="ECO:0007669"/>
    <property type="project" value="TreeGrafter"/>
</dbReference>
<feature type="domain" description="Acyl-CoA dehydrogenase/oxidase C-terminal" evidence="4">
    <location>
        <begin position="149"/>
        <end position="283"/>
    </location>
</feature>
<proteinExistence type="inferred from homology"/>
<reference evidence="5" key="1">
    <citation type="journal article" date="2020" name="Stud. Mycol.">
        <title>101 Dothideomycetes genomes: a test case for predicting lifestyles and emergence of pathogens.</title>
        <authorList>
            <person name="Haridas S."/>
            <person name="Albert R."/>
            <person name="Binder M."/>
            <person name="Bloem J."/>
            <person name="Labutti K."/>
            <person name="Salamov A."/>
            <person name="Andreopoulos B."/>
            <person name="Baker S."/>
            <person name="Barry K."/>
            <person name="Bills G."/>
            <person name="Bluhm B."/>
            <person name="Cannon C."/>
            <person name="Castanera R."/>
            <person name="Culley D."/>
            <person name="Daum C."/>
            <person name="Ezra D."/>
            <person name="Gonzalez J."/>
            <person name="Henrissat B."/>
            <person name="Kuo A."/>
            <person name="Liang C."/>
            <person name="Lipzen A."/>
            <person name="Lutzoni F."/>
            <person name="Magnuson J."/>
            <person name="Mondo S."/>
            <person name="Nolan M."/>
            <person name="Ohm R."/>
            <person name="Pangilinan J."/>
            <person name="Park H.-J."/>
            <person name="Ramirez L."/>
            <person name="Alfaro M."/>
            <person name="Sun H."/>
            <person name="Tritt A."/>
            <person name="Yoshinaga Y."/>
            <person name="Zwiers L.-H."/>
            <person name="Turgeon B."/>
            <person name="Goodwin S."/>
            <person name="Spatafora J."/>
            <person name="Crous P."/>
            <person name="Grigoriev I."/>
        </authorList>
    </citation>
    <scope>NUCLEOTIDE SEQUENCE</scope>
    <source>
        <strain evidence="5">CBS 260.36</strain>
    </source>
</reference>
<keyword evidence="6" id="KW-1185">Reference proteome</keyword>
<accession>A0A9P4MK51</accession>
<comment type="similarity">
    <text evidence="1">Belongs to the acyl-CoA dehydrogenase family.</text>
</comment>
<organism evidence="5 6">
    <name type="scientific">Myriangium duriaei CBS 260.36</name>
    <dbReference type="NCBI Taxonomy" id="1168546"/>
    <lineage>
        <taxon>Eukaryota</taxon>
        <taxon>Fungi</taxon>
        <taxon>Dikarya</taxon>
        <taxon>Ascomycota</taxon>
        <taxon>Pezizomycotina</taxon>
        <taxon>Dothideomycetes</taxon>
        <taxon>Dothideomycetidae</taxon>
        <taxon>Myriangiales</taxon>
        <taxon>Myriangiaceae</taxon>
        <taxon>Myriangium</taxon>
    </lineage>
</organism>
<name>A0A9P4MK51_9PEZI</name>
<dbReference type="Gene3D" id="2.40.110.10">
    <property type="entry name" value="Butyryl-CoA Dehydrogenase, subunit A, domain 2"/>
    <property type="match status" value="1"/>
</dbReference>
<dbReference type="Pfam" id="PF00441">
    <property type="entry name" value="Acyl-CoA_dh_1"/>
    <property type="match status" value="1"/>
</dbReference>
<protein>
    <recommendedName>
        <fullName evidence="4">Acyl-CoA dehydrogenase/oxidase C-terminal domain-containing protein</fullName>
    </recommendedName>
</protein>
<dbReference type="Proteomes" id="UP000799439">
    <property type="component" value="Unassembled WGS sequence"/>
</dbReference>
<dbReference type="AlphaFoldDB" id="A0A9P4MK51"/>
<dbReference type="SUPFAM" id="SSF56645">
    <property type="entry name" value="Acyl-CoA dehydrogenase NM domain-like"/>
    <property type="match status" value="1"/>
</dbReference>
<evidence type="ECO:0000313" key="6">
    <source>
        <dbReference type="Proteomes" id="UP000799439"/>
    </source>
</evidence>
<evidence type="ECO:0000256" key="2">
    <source>
        <dbReference type="ARBA" id="ARBA00022630"/>
    </source>
</evidence>
<dbReference type="Gene3D" id="1.20.140.10">
    <property type="entry name" value="Butyryl-CoA Dehydrogenase, subunit A, domain 3"/>
    <property type="match status" value="1"/>
</dbReference>
<dbReference type="InterPro" id="IPR036250">
    <property type="entry name" value="AcylCo_DH-like_C"/>
</dbReference>
<dbReference type="PANTHER" id="PTHR43884:SF12">
    <property type="entry name" value="ISOVALERYL-COA DEHYDROGENASE, MITOCHONDRIAL-RELATED"/>
    <property type="match status" value="1"/>
</dbReference>
<dbReference type="GO" id="GO:0003995">
    <property type="term" value="F:acyl-CoA dehydrogenase activity"/>
    <property type="evidence" value="ECO:0007669"/>
    <property type="project" value="TreeGrafter"/>
</dbReference>
<dbReference type="OrthoDB" id="10016597at2759"/>